<gene>
    <name evidence="2" type="ORF">H9628_08930</name>
</gene>
<protein>
    <submittedName>
        <fullName evidence="2">Chorismate-binding protein</fullName>
    </submittedName>
</protein>
<name>A0ABR8WND9_9FLAO</name>
<dbReference type="Proteomes" id="UP000626242">
    <property type="component" value="Unassembled WGS sequence"/>
</dbReference>
<dbReference type="PANTHER" id="PTHR42839">
    <property type="entry name" value="ISOCHORISMATE SYNTHASE ENTC"/>
    <property type="match status" value="1"/>
</dbReference>
<reference evidence="2 3" key="1">
    <citation type="submission" date="2020-08" db="EMBL/GenBank/DDBJ databases">
        <title>A Genomic Blueprint of the Chicken Gut Microbiome.</title>
        <authorList>
            <person name="Gilroy R."/>
            <person name="Ravi A."/>
            <person name="Getino M."/>
            <person name="Pursley I."/>
            <person name="Horton D.L."/>
            <person name="Alikhan N.-F."/>
            <person name="Baker D."/>
            <person name="Gharbi K."/>
            <person name="Hall N."/>
            <person name="Watson M."/>
            <person name="Adriaenssens E.M."/>
            <person name="Foster-Nyarko E."/>
            <person name="Jarju S."/>
            <person name="Secka A."/>
            <person name="Antonio M."/>
            <person name="Oren A."/>
            <person name="Chaudhuri R."/>
            <person name="La Ragione R.M."/>
            <person name="Hildebrand F."/>
            <person name="Pallen M.J."/>
        </authorList>
    </citation>
    <scope>NUCLEOTIDE SEQUENCE [LARGE SCALE GENOMIC DNA]</scope>
    <source>
        <strain evidence="2 3">Sa1CVA4</strain>
    </source>
</reference>
<dbReference type="EMBL" id="JACSPS010000003">
    <property type="protein sequence ID" value="MBD8018593.1"/>
    <property type="molecule type" value="Genomic_DNA"/>
</dbReference>
<dbReference type="SUPFAM" id="SSF56322">
    <property type="entry name" value="ADC synthase"/>
    <property type="match status" value="1"/>
</dbReference>
<sequence length="324" mass="36368">MLFFKLPFDDQIFTCDASADKVAVSFHPFAEGKELIFNGNIKKVSKAEFLNLNIDLSSLSELPLQADENEAEYCAKISEVISFVREKKLPKLVVSRRKTVPFVNQKISFPQTFLNLAKTYPNALVYFFIKDGQGWIGAFSEILGSFDKSSSVFKTMALAGTLPKDEEWSSKEVGEQKPVADYICDILEKYAVKVEKSATTDHISGNIKHLRTDFSLTIDAHNLENIISELHPTPAVCGIPKEVCIPAIEVFEDQPRNLYAGYIELNLENSVQYFVNLRCAEVFRGGLLVYVGGGITAASSPQKEWRETELKSEAIIKNLHFTKY</sequence>
<proteinExistence type="predicted"/>
<evidence type="ECO:0000313" key="2">
    <source>
        <dbReference type="EMBL" id="MBD8018593.1"/>
    </source>
</evidence>
<dbReference type="Gene3D" id="3.60.120.10">
    <property type="entry name" value="Anthranilate synthase"/>
    <property type="match status" value="1"/>
</dbReference>
<accession>A0ABR8WND9</accession>
<comment type="caution">
    <text evidence="2">The sequence shown here is derived from an EMBL/GenBank/DDBJ whole genome shotgun (WGS) entry which is preliminary data.</text>
</comment>
<dbReference type="InterPro" id="IPR015890">
    <property type="entry name" value="Chorismate_C"/>
</dbReference>
<keyword evidence="3" id="KW-1185">Reference proteome</keyword>
<feature type="domain" description="Chorismate-utilising enzyme C-terminal" evidence="1">
    <location>
        <begin position="70"/>
        <end position="311"/>
    </location>
</feature>
<dbReference type="InterPro" id="IPR005801">
    <property type="entry name" value="ADC_synthase"/>
</dbReference>
<dbReference type="PANTHER" id="PTHR42839:SF2">
    <property type="entry name" value="ISOCHORISMATE SYNTHASE ENTC"/>
    <property type="match status" value="1"/>
</dbReference>
<organism evidence="2 3">
    <name type="scientific">Kaistella pullorum</name>
    <dbReference type="NCBI Taxonomy" id="2763074"/>
    <lineage>
        <taxon>Bacteria</taxon>
        <taxon>Pseudomonadati</taxon>
        <taxon>Bacteroidota</taxon>
        <taxon>Flavobacteriia</taxon>
        <taxon>Flavobacteriales</taxon>
        <taxon>Weeksellaceae</taxon>
        <taxon>Chryseobacterium group</taxon>
        <taxon>Kaistella</taxon>
    </lineage>
</organism>
<dbReference type="Pfam" id="PF00425">
    <property type="entry name" value="Chorismate_bind"/>
    <property type="match status" value="1"/>
</dbReference>
<evidence type="ECO:0000313" key="3">
    <source>
        <dbReference type="Proteomes" id="UP000626242"/>
    </source>
</evidence>
<dbReference type="RefSeq" id="WP_251833801.1">
    <property type="nucleotide sequence ID" value="NZ_JACSPS010000003.1"/>
</dbReference>
<evidence type="ECO:0000259" key="1">
    <source>
        <dbReference type="Pfam" id="PF00425"/>
    </source>
</evidence>